<comment type="cofactor">
    <cofactor evidence="1">
        <name>Fe cation</name>
        <dbReference type="ChEBI" id="CHEBI:24875"/>
    </cofactor>
</comment>
<dbReference type="PANTHER" id="PTHR20883">
    <property type="entry name" value="PHYTANOYL-COA DIOXYGENASE DOMAIN CONTAINING 1"/>
    <property type="match status" value="1"/>
</dbReference>
<evidence type="ECO:0000313" key="3">
    <source>
        <dbReference type="Proteomes" id="UP000440578"/>
    </source>
</evidence>
<evidence type="ECO:0008006" key="4">
    <source>
        <dbReference type="Google" id="ProtNLM"/>
    </source>
</evidence>
<dbReference type="EMBL" id="VIIS01002087">
    <property type="protein sequence ID" value="KAF0288688.1"/>
    <property type="molecule type" value="Genomic_DNA"/>
</dbReference>
<evidence type="ECO:0000256" key="1">
    <source>
        <dbReference type="ARBA" id="ARBA00001962"/>
    </source>
</evidence>
<proteinExistence type="predicted"/>
<dbReference type="SUPFAM" id="SSF51197">
    <property type="entry name" value="Clavaminate synthase-like"/>
    <property type="match status" value="1"/>
</dbReference>
<dbReference type="Pfam" id="PF05721">
    <property type="entry name" value="PhyH"/>
    <property type="match status" value="1"/>
</dbReference>
<keyword evidence="3" id="KW-1185">Reference proteome</keyword>
<sequence length="206" mass="23007">MPPRKLLSSEEIAHLNHAIDESAELKRHAFGRTDDQGRKSEICVWNHPGDDVLGTVSRTRKVALTAQQVLRGSHRAGRIVHTTVGEQAAADPARVRHLSRVCPRDLVQMRAGDALFFHCNLLHCSANNDSDRRRFALIAAFNQRANDPLWEHHHPRYTRLEMVPNDALLKCTRLNSSSDKWFVDPDADTSYANNETDSTAAADGAA</sequence>
<reference evidence="2 3" key="1">
    <citation type="submission" date="2019-07" db="EMBL/GenBank/DDBJ databases">
        <title>Draft genome assembly of a fouling barnacle, Amphibalanus amphitrite (Darwin, 1854): The first reference genome for Thecostraca.</title>
        <authorList>
            <person name="Kim W."/>
        </authorList>
    </citation>
    <scope>NUCLEOTIDE SEQUENCE [LARGE SCALE GENOMIC DNA]</scope>
    <source>
        <strain evidence="2">SNU_AA5</strain>
        <tissue evidence="2">Soma without cirri and trophi</tissue>
    </source>
</reference>
<accession>A0A6A4VE63</accession>
<dbReference type="AlphaFoldDB" id="A0A6A4VE63"/>
<protein>
    <recommendedName>
        <fullName evidence="4">Phytanoyl-CoA dioxygenase</fullName>
    </recommendedName>
</protein>
<gene>
    <name evidence="2" type="ORF">FJT64_012994</name>
</gene>
<evidence type="ECO:0000313" key="2">
    <source>
        <dbReference type="EMBL" id="KAF0288688.1"/>
    </source>
</evidence>
<dbReference type="PANTHER" id="PTHR20883:SF51">
    <property type="entry name" value="PHYTANOYL-COA HYDROXYLASE"/>
    <property type="match status" value="1"/>
</dbReference>
<name>A0A6A4VE63_AMPAM</name>
<dbReference type="Proteomes" id="UP000440578">
    <property type="component" value="Unassembled WGS sequence"/>
</dbReference>
<comment type="caution">
    <text evidence="2">The sequence shown here is derived from an EMBL/GenBank/DDBJ whole genome shotgun (WGS) entry which is preliminary data.</text>
</comment>
<organism evidence="2 3">
    <name type="scientific">Amphibalanus amphitrite</name>
    <name type="common">Striped barnacle</name>
    <name type="synonym">Balanus amphitrite</name>
    <dbReference type="NCBI Taxonomy" id="1232801"/>
    <lineage>
        <taxon>Eukaryota</taxon>
        <taxon>Metazoa</taxon>
        <taxon>Ecdysozoa</taxon>
        <taxon>Arthropoda</taxon>
        <taxon>Crustacea</taxon>
        <taxon>Multicrustacea</taxon>
        <taxon>Cirripedia</taxon>
        <taxon>Thoracica</taxon>
        <taxon>Thoracicalcarea</taxon>
        <taxon>Balanomorpha</taxon>
        <taxon>Balanoidea</taxon>
        <taxon>Balanidae</taxon>
        <taxon>Amphibalaninae</taxon>
        <taxon>Amphibalanus</taxon>
    </lineage>
</organism>
<dbReference type="InterPro" id="IPR008775">
    <property type="entry name" value="Phytyl_CoA_dOase-like"/>
</dbReference>
<dbReference type="OrthoDB" id="445007at2759"/>
<dbReference type="Gene3D" id="2.60.120.620">
    <property type="entry name" value="q2cbj1_9rhob like domain"/>
    <property type="match status" value="1"/>
</dbReference>